<keyword evidence="3" id="KW-1185">Reference proteome</keyword>
<protein>
    <recommendedName>
        <fullName evidence="4">Tetratricopeptide repeat protein</fullName>
    </recommendedName>
</protein>
<dbReference type="Gene3D" id="1.25.40.10">
    <property type="entry name" value="Tetratricopeptide repeat domain"/>
    <property type="match status" value="1"/>
</dbReference>
<sequence>MKKLFLCLAAVMAFQAFALRPGDPVEELVDVKWIQGVPFAMLPPAKPAPGDPEYKAVIFLLTRAQNTDDTLTLLNYLRRTFANRARFAVVTPDSEADVRALLARRPDFTLSFGIDTKRTLTPKYIGDSPLLPLAFLTDKSGEIIWSGEAAYLGEALQKCFDGTFDRKAQRKIAPLLEELPTLLRGENETRMRKTVDSIFQLEPGHPTALRIRLFVLESAGRVEEALKLIQSQLRLVPKNTRLYFEAMNLIARNPALAAYTGPTVQAYAGAVTDNADTDNQMAWMLLTRQPGDPEALKSALMLSRRAMSLLKRDTQGALRGACLNTQALLAARLGKLEEAARLQEEAVKVFQAAALPGAVADARQRLRYYRTAVELAGSN</sequence>
<dbReference type="AlphaFoldDB" id="A0A844G3J7"/>
<name>A0A844G3J7_9BACT</name>
<keyword evidence="1" id="KW-0732">Signal</keyword>
<evidence type="ECO:0000313" key="2">
    <source>
        <dbReference type="EMBL" id="MST97098.1"/>
    </source>
</evidence>
<gene>
    <name evidence="2" type="ORF">FYJ85_08585</name>
</gene>
<feature type="chain" id="PRO_5032775603" description="Tetratricopeptide repeat protein" evidence="1">
    <location>
        <begin position="19"/>
        <end position="379"/>
    </location>
</feature>
<dbReference type="Proteomes" id="UP000435649">
    <property type="component" value="Unassembled WGS sequence"/>
</dbReference>
<evidence type="ECO:0008006" key="4">
    <source>
        <dbReference type="Google" id="ProtNLM"/>
    </source>
</evidence>
<organism evidence="2 3">
    <name type="scientific">Victivallis lenta</name>
    <dbReference type="NCBI Taxonomy" id="2606640"/>
    <lineage>
        <taxon>Bacteria</taxon>
        <taxon>Pseudomonadati</taxon>
        <taxon>Lentisphaerota</taxon>
        <taxon>Lentisphaeria</taxon>
        <taxon>Victivallales</taxon>
        <taxon>Victivallaceae</taxon>
        <taxon>Victivallis</taxon>
    </lineage>
</organism>
<dbReference type="SUPFAM" id="SSF48452">
    <property type="entry name" value="TPR-like"/>
    <property type="match status" value="1"/>
</dbReference>
<accession>A0A844G3J7</accession>
<proteinExistence type="predicted"/>
<evidence type="ECO:0000313" key="3">
    <source>
        <dbReference type="Proteomes" id="UP000435649"/>
    </source>
</evidence>
<feature type="signal peptide" evidence="1">
    <location>
        <begin position="1"/>
        <end position="18"/>
    </location>
</feature>
<dbReference type="InterPro" id="IPR011990">
    <property type="entry name" value="TPR-like_helical_dom_sf"/>
</dbReference>
<evidence type="ECO:0000256" key="1">
    <source>
        <dbReference type="SAM" id="SignalP"/>
    </source>
</evidence>
<comment type="caution">
    <text evidence="2">The sequence shown here is derived from an EMBL/GenBank/DDBJ whole genome shotgun (WGS) entry which is preliminary data.</text>
</comment>
<dbReference type="RefSeq" id="WP_154417919.1">
    <property type="nucleotide sequence ID" value="NZ_CALXOB010000046.1"/>
</dbReference>
<dbReference type="EMBL" id="VUNS01000007">
    <property type="protein sequence ID" value="MST97098.1"/>
    <property type="molecule type" value="Genomic_DNA"/>
</dbReference>
<reference evidence="2 3" key="1">
    <citation type="submission" date="2019-08" db="EMBL/GenBank/DDBJ databases">
        <title>In-depth cultivation of the pig gut microbiome towards novel bacterial diversity and tailored functional studies.</title>
        <authorList>
            <person name="Wylensek D."/>
            <person name="Hitch T.C.A."/>
            <person name="Clavel T."/>
        </authorList>
    </citation>
    <scope>NUCLEOTIDE SEQUENCE [LARGE SCALE GENOMIC DNA]</scope>
    <source>
        <strain evidence="2 3">BBE-744-WT-12</strain>
    </source>
</reference>